<gene>
    <name evidence="1" type="ORF">ACFFGN_18250</name>
</gene>
<comment type="caution">
    <text evidence="1">The sequence shown here is derived from an EMBL/GenBank/DDBJ whole genome shotgun (WGS) entry which is preliminary data.</text>
</comment>
<protein>
    <recommendedName>
        <fullName evidence="3">Fibronectin type III domain-containing protein</fullName>
    </recommendedName>
</protein>
<proteinExistence type="predicted"/>
<reference evidence="1 2" key="1">
    <citation type="submission" date="2024-09" db="EMBL/GenBank/DDBJ databases">
        <authorList>
            <person name="Sun Q."/>
            <person name="Mori K."/>
        </authorList>
    </citation>
    <scope>NUCLEOTIDE SEQUENCE [LARGE SCALE GENOMIC DNA]</scope>
    <source>
        <strain evidence="1 2">CGMCC 1.15906</strain>
    </source>
</reference>
<dbReference type="Proteomes" id="UP001589890">
    <property type="component" value="Unassembled WGS sequence"/>
</dbReference>
<sequence>MINTFIIKTRPSCPSSGPNASTPGSPVVLEWQTVDTDKVTISIDGPGVYESYPSTHSAELPFGCAGTPGSSQVHRYLLTATGGGQSIQRTLTVQARIN</sequence>
<keyword evidence="2" id="KW-1185">Reference proteome</keyword>
<evidence type="ECO:0008006" key="3">
    <source>
        <dbReference type="Google" id="ProtNLM"/>
    </source>
</evidence>
<evidence type="ECO:0000313" key="1">
    <source>
        <dbReference type="EMBL" id="MFC0626027.1"/>
    </source>
</evidence>
<accession>A0ABV6QQN9</accession>
<dbReference type="EMBL" id="JBHLTC010000020">
    <property type="protein sequence ID" value="MFC0626027.1"/>
    <property type="molecule type" value="Genomic_DNA"/>
</dbReference>
<name>A0ABV6QQN9_9ACTN</name>
<organism evidence="1 2">
    <name type="scientific">Kribbella deserti</name>
    <dbReference type="NCBI Taxonomy" id="1926257"/>
    <lineage>
        <taxon>Bacteria</taxon>
        <taxon>Bacillati</taxon>
        <taxon>Actinomycetota</taxon>
        <taxon>Actinomycetes</taxon>
        <taxon>Propionibacteriales</taxon>
        <taxon>Kribbellaceae</taxon>
        <taxon>Kribbella</taxon>
    </lineage>
</organism>
<dbReference type="RefSeq" id="WP_380049063.1">
    <property type="nucleotide sequence ID" value="NZ_JBHLTC010000020.1"/>
</dbReference>
<evidence type="ECO:0000313" key="2">
    <source>
        <dbReference type="Proteomes" id="UP001589890"/>
    </source>
</evidence>